<dbReference type="InterPro" id="IPR023214">
    <property type="entry name" value="HAD_sf"/>
</dbReference>
<proteinExistence type="predicted"/>
<comment type="caution">
    <text evidence="1">The sequence shown here is derived from an EMBL/GenBank/DDBJ whole genome shotgun (WGS) entry which is preliminary data.</text>
</comment>
<gene>
    <name evidence="1" type="ORF">CGE01nite_01130</name>
</gene>
<dbReference type="InterPro" id="IPR036412">
    <property type="entry name" value="HAD-like_sf"/>
</dbReference>
<dbReference type="InterPro" id="IPR006439">
    <property type="entry name" value="HAD-SF_hydro_IA"/>
</dbReference>
<sequence>MTSGAGAAVRGIEAVLLDLGNVLVGWDPYRAFAGRMPLDAVEAFFAEVDFAHLNSRQDAGRPWAHARAELEQSTPQHVPALDLYVAHFDDALTGPVPGTAAIVEDLIAGGVRVLGLTNWSAQLYHHAVPAAAAIGLLEDVLVSGDVGLVKPDPAIFRLAARRFGLDPARTLFVDDSAANVAAAADEGFDAVLFTDADALRTELVARGLVPSAG</sequence>
<keyword evidence="2" id="KW-1185">Reference proteome</keyword>
<accession>A0A4Y3KFW8</accession>
<dbReference type="AlphaFoldDB" id="A0A4Y3KFW8"/>
<dbReference type="EMBL" id="BJLQ01000002">
    <property type="protein sequence ID" value="GEA82862.1"/>
    <property type="molecule type" value="Genomic_DNA"/>
</dbReference>
<keyword evidence="1" id="KW-0378">Hydrolase</keyword>
<evidence type="ECO:0000313" key="2">
    <source>
        <dbReference type="Proteomes" id="UP000320461"/>
    </source>
</evidence>
<dbReference type="SFLD" id="SFLDS00003">
    <property type="entry name" value="Haloacid_Dehalogenase"/>
    <property type="match status" value="1"/>
</dbReference>
<dbReference type="GO" id="GO:0016787">
    <property type="term" value="F:hydrolase activity"/>
    <property type="evidence" value="ECO:0007669"/>
    <property type="project" value="UniProtKB-KW"/>
</dbReference>
<dbReference type="NCBIfam" id="TIGR01509">
    <property type="entry name" value="HAD-SF-IA-v3"/>
    <property type="match status" value="1"/>
</dbReference>
<dbReference type="PRINTS" id="PR00413">
    <property type="entry name" value="HADHALOGNASE"/>
</dbReference>
<protein>
    <submittedName>
        <fullName evidence="1">Hydrolase</fullName>
    </submittedName>
</protein>
<dbReference type="Proteomes" id="UP000320461">
    <property type="component" value="Unassembled WGS sequence"/>
</dbReference>
<organism evidence="1 2">
    <name type="scientific">Cellulomonas gelida</name>
    <dbReference type="NCBI Taxonomy" id="1712"/>
    <lineage>
        <taxon>Bacteria</taxon>
        <taxon>Bacillati</taxon>
        <taxon>Actinomycetota</taxon>
        <taxon>Actinomycetes</taxon>
        <taxon>Micrococcales</taxon>
        <taxon>Cellulomonadaceae</taxon>
        <taxon>Cellulomonas</taxon>
    </lineage>
</organism>
<reference evidence="1 2" key="1">
    <citation type="submission" date="2019-06" db="EMBL/GenBank/DDBJ databases">
        <title>Whole genome shotgun sequence of Cellulomonas gelida NBRC 3748.</title>
        <authorList>
            <person name="Hosoyama A."/>
            <person name="Uohara A."/>
            <person name="Ohji S."/>
            <person name="Ichikawa N."/>
        </authorList>
    </citation>
    <scope>NUCLEOTIDE SEQUENCE [LARGE SCALE GENOMIC DNA]</scope>
    <source>
        <strain evidence="1 2">NBRC 3748</strain>
    </source>
</reference>
<dbReference type="SFLD" id="SFLDG01129">
    <property type="entry name" value="C1.5:_HAD__Beta-PGM__Phosphata"/>
    <property type="match status" value="1"/>
</dbReference>
<name>A0A4Y3KFW8_9CELL</name>
<evidence type="ECO:0000313" key="1">
    <source>
        <dbReference type="EMBL" id="GEA82862.1"/>
    </source>
</evidence>
<dbReference type="SUPFAM" id="SSF56784">
    <property type="entry name" value="HAD-like"/>
    <property type="match status" value="1"/>
</dbReference>
<dbReference type="Gene3D" id="3.40.50.1000">
    <property type="entry name" value="HAD superfamily/HAD-like"/>
    <property type="match status" value="1"/>
</dbReference>
<dbReference type="Pfam" id="PF00702">
    <property type="entry name" value="Hydrolase"/>
    <property type="match status" value="1"/>
</dbReference>
<dbReference type="PANTHER" id="PTHR43611:SF3">
    <property type="entry name" value="FLAVIN MONONUCLEOTIDE HYDROLASE 1, CHLOROPLATIC"/>
    <property type="match status" value="1"/>
</dbReference>
<dbReference type="PANTHER" id="PTHR43611">
    <property type="entry name" value="ALPHA-D-GLUCOSE 1-PHOSPHATE PHOSPHATASE"/>
    <property type="match status" value="1"/>
</dbReference>